<dbReference type="EMBL" id="CABVII010000019">
    <property type="protein sequence ID" value="VVP25711.1"/>
    <property type="molecule type" value="Genomic_DNA"/>
</dbReference>
<sequence>MLVPMALKNIIGCSLKNSLRKKGSRLLPTLLCPPLANGKAAQTNPRSRLKVAKKLTRMTGRQKVKPHATQARSLSRAVYLSNRAAIKVRSSTSLDESIAPLNIVGSKRPSLYLSSRKGQAYRHVRSQIKHPRKARV</sequence>
<evidence type="ECO:0000313" key="2">
    <source>
        <dbReference type="EMBL" id="VVP25711.1"/>
    </source>
</evidence>
<feature type="compositionally biased region" description="Basic residues" evidence="1">
    <location>
        <begin position="119"/>
        <end position="136"/>
    </location>
</feature>
<evidence type="ECO:0000313" key="3">
    <source>
        <dbReference type="Proteomes" id="UP000385207"/>
    </source>
</evidence>
<proteinExistence type="predicted"/>
<organism evidence="2 3">
    <name type="scientific">Pseudomonas fluorescens</name>
    <dbReference type="NCBI Taxonomy" id="294"/>
    <lineage>
        <taxon>Bacteria</taxon>
        <taxon>Pseudomonadati</taxon>
        <taxon>Pseudomonadota</taxon>
        <taxon>Gammaproteobacteria</taxon>
        <taxon>Pseudomonadales</taxon>
        <taxon>Pseudomonadaceae</taxon>
        <taxon>Pseudomonas</taxon>
    </lineage>
</organism>
<name>A0A5E7MMC1_PSEFL</name>
<feature type="region of interest" description="Disordered" evidence="1">
    <location>
        <begin position="114"/>
        <end position="136"/>
    </location>
</feature>
<evidence type="ECO:0000256" key="1">
    <source>
        <dbReference type="SAM" id="MobiDB-lite"/>
    </source>
</evidence>
<reference evidence="2 3" key="1">
    <citation type="submission" date="2019-09" db="EMBL/GenBank/DDBJ databases">
        <authorList>
            <person name="Chandra G."/>
            <person name="Truman W A."/>
        </authorList>
    </citation>
    <scope>NUCLEOTIDE SEQUENCE [LARGE SCALE GENOMIC DNA]</scope>
    <source>
        <strain evidence="2">PS862</strain>
    </source>
</reference>
<dbReference type="AlphaFoldDB" id="A0A5E7MMC1"/>
<dbReference type="Proteomes" id="UP000385207">
    <property type="component" value="Unassembled WGS sequence"/>
</dbReference>
<accession>A0A5E7MMC1</accession>
<gene>
    <name evidence="2" type="ORF">PS862_04090</name>
</gene>
<protein>
    <submittedName>
        <fullName evidence="2">Uncharacterized protein</fullName>
    </submittedName>
</protein>